<evidence type="ECO:0000313" key="3">
    <source>
        <dbReference type="Proteomes" id="UP001589646"/>
    </source>
</evidence>
<dbReference type="Proteomes" id="UP001589646">
    <property type="component" value="Unassembled WGS sequence"/>
</dbReference>
<feature type="transmembrane region" description="Helical" evidence="1">
    <location>
        <begin position="62"/>
        <end position="85"/>
    </location>
</feature>
<keyword evidence="1" id="KW-1133">Transmembrane helix</keyword>
<dbReference type="EMBL" id="JBHMCE010000013">
    <property type="protein sequence ID" value="MFB9532384.1"/>
    <property type="molecule type" value="Genomic_DNA"/>
</dbReference>
<protein>
    <submittedName>
        <fullName evidence="2">DUF4190 domain-containing protein</fullName>
    </submittedName>
</protein>
<accession>A0ABV5QA73</accession>
<sequence>MNFAPPDSYDWTPPGPASPRRTEPFAVVALILGLLACFPVAIPFAAAALVRIRRSGDAGRAMAIAGLAMSLVFPLAGAGAVYGGIRLYESFATPEGHVAFDAAEVGDCVDGLDNADHYVPLVWCEAPHQGEFLGLVSAPDDEKAEEACAALLERTTADENLSFLSFATGGGRAPCYMVNGVSGVSGGRLVGSGASARPVRPEEEVLEGTLVHAAELLVGTCANEVLDGDKFVRFVACDKPHEGKLLAAFALPKGPWPGKQEVARLAVQGCEDRTRHRAEGKLWTRYPSDADWVYDQRVACYDI</sequence>
<name>A0ABV5QA73_9ACTN</name>
<proteinExistence type="predicted"/>
<keyword evidence="3" id="KW-1185">Reference proteome</keyword>
<evidence type="ECO:0000256" key="1">
    <source>
        <dbReference type="SAM" id="Phobius"/>
    </source>
</evidence>
<keyword evidence="1" id="KW-0812">Transmembrane</keyword>
<evidence type="ECO:0000313" key="2">
    <source>
        <dbReference type="EMBL" id="MFB9532384.1"/>
    </source>
</evidence>
<dbReference type="RefSeq" id="WP_379479202.1">
    <property type="nucleotide sequence ID" value="NZ_JBHMCE010000013.1"/>
</dbReference>
<reference evidence="2 3" key="1">
    <citation type="submission" date="2024-09" db="EMBL/GenBank/DDBJ databases">
        <authorList>
            <person name="Sun Q."/>
            <person name="Mori K."/>
        </authorList>
    </citation>
    <scope>NUCLEOTIDE SEQUENCE [LARGE SCALE GENOMIC DNA]</scope>
    <source>
        <strain evidence="2 3">JCM 3323</strain>
    </source>
</reference>
<comment type="caution">
    <text evidence="2">The sequence shown here is derived from an EMBL/GenBank/DDBJ whole genome shotgun (WGS) entry which is preliminary data.</text>
</comment>
<keyword evidence="1" id="KW-0472">Membrane</keyword>
<feature type="transmembrane region" description="Helical" evidence="1">
    <location>
        <begin position="25"/>
        <end position="50"/>
    </location>
</feature>
<organism evidence="2 3">
    <name type="scientific">Nonomuraea roseola</name>
    <dbReference type="NCBI Taxonomy" id="46179"/>
    <lineage>
        <taxon>Bacteria</taxon>
        <taxon>Bacillati</taxon>
        <taxon>Actinomycetota</taxon>
        <taxon>Actinomycetes</taxon>
        <taxon>Streptosporangiales</taxon>
        <taxon>Streptosporangiaceae</taxon>
        <taxon>Nonomuraea</taxon>
    </lineage>
</organism>
<gene>
    <name evidence="2" type="ORF">ACFFRN_37735</name>
</gene>